<feature type="non-terminal residue" evidence="4">
    <location>
        <position position="538"/>
    </location>
</feature>
<dbReference type="InterPro" id="IPR012338">
    <property type="entry name" value="Beta-lactam/transpept-like"/>
</dbReference>
<dbReference type="PANTHER" id="PTHR43319:SF2">
    <property type="entry name" value="BETA-LACTAMASE-RELATED DOMAIN-CONTAINING PROTEIN"/>
    <property type="match status" value="1"/>
</dbReference>
<sequence length="538" mass="59960">MKAQMEELKKNVTELIKYLPTALTKFSETVEDENQTPKQIGERRHNLTATYPPAFHVLKFAFKQFMPRHGPHGPHGPHGGRHHGHHDGRRDDDDDTCCPMGSDDNNGGVALLTHYIVNKLHSKLPLHFGGQVEQGFEKVQEAFEQNFRDGWEPEGASFAVFVKGRKVVDLWGGYADKQAARTWKEDTITVTFSATKAVAAVCIAMLADRGRLKYDDLVSKHWPRFANNGKGNITIEWVLSHMSGLPYLDTQITEEMARDHNLMRKVLEKEAPKLRAGEDNAYHAYTYGWLVDQIVRHTDDKHRGVGQFLREELTKPNGIDYHIGLHPLDEYRVARATLPSISQMITEAWYNTGVAQILFSFYYGDKNSLVAKALGNAPWIDILDKCTVNSPEQHELEQAAATGIGNARSLASIFSLLINGRIVSDKTLTLLKKPFFNGTDLALKGDTIKGHGFFFYSPLGRFETDLMMGHPGHGCQQDEEMETETGGGESDEAAQGTGEEVVATSPSSEGSAAMSKFTEMTADHPDLKFVLQFDGEVS</sequence>
<proteinExistence type="predicted"/>
<dbReference type="PANTHER" id="PTHR43319">
    <property type="entry name" value="BETA-LACTAMASE-RELATED"/>
    <property type="match status" value="1"/>
</dbReference>
<dbReference type="Gene3D" id="3.40.710.10">
    <property type="entry name" value="DD-peptidase/beta-lactamase superfamily"/>
    <property type="match status" value="1"/>
</dbReference>
<name>A0A2G9TYB7_TELCI</name>
<protein>
    <submittedName>
        <fullName evidence="4">Beta-lactamase</fullName>
    </submittedName>
</protein>
<evidence type="ECO:0000256" key="1">
    <source>
        <dbReference type="SAM" id="MobiDB-lite"/>
    </source>
</evidence>
<evidence type="ECO:0000313" key="5">
    <source>
        <dbReference type="Proteomes" id="UP000230423"/>
    </source>
</evidence>
<feature type="region of interest" description="Disordered" evidence="1">
    <location>
        <begin position="471"/>
        <end position="513"/>
    </location>
</feature>
<organism evidence="4 5">
    <name type="scientific">Teladorsagia circumcincta</name>
    <name type="common">Brown stomach worm</name>
    <name type="synonym">Ostertagia circumcincta</name>
    <dbReference type="NCBI Taxonomy" id="45464"/>
    <lineage>
        <taxon>Eukaryota</taxon>
        <taxon>Metazoa</taxon>
        <taxon>Ecdysozoa</taxon>
        <taxon>Nematoda</taxon>
        <taxon>Chromadorea</taxon>
        <taxon>Rhabditida</taxon>
        <taxon>Rhabditina</taxon>
        <taxon>Rhabditomorpha</taxon>
        <taxon>Strongyloidea</taxon>
        <taxon>Trichostrongylidae</taxon>
        <taxon>Teladorsagia</taxon>
    </lineage>
</organism>
<dbReference type="Pfam" id="PF00144">
    <property type="entry name" value="Beta-lactamase"/>
    <property type="match status" value="1"/>
</dbReference>
<dbReference type="InterPro" id="IPR052907">
    <property type="entry name" value="Beta-lactamase/esterase"/>
</dbReference>
<feature type="compositionally biased region" description="Basic residues" evidence="1">
    <location>
        <begin position="78"/>
        <end position="87"/>
    </location>
</feature>
<dbReference type="AlphaFoldDB" id="A0A2G9TYB7"/>
<dbReference type="InterPro" id="IPR003677">
    <property type="entry name" value="ANIS5_cation-bd"/>
</dbReference>
<keyword evidence="5" id="KW-1185">Reference proteome</keyword>
<dbReference type="InterPro" id="IPR001466">
    <property type="entry name" value="Beta-lactam-related"/>
</dbReference>
<evidence type="ECO:0000259" key="2">
    <source>
        <dbReference type="Pfam" id="PF00144"/>
    </source>
</evidence>
<reference evidence="4 5" key="1">
    <citation type="submission" date="2015-09" db="EMBL/GenBank/DDBJ databases">
        <title>Draft genome of the parasitic nematode Teladorsagia circumcincta isolate WARC Sus (inbred).</title>
        <authorList>
            <person name="Mitreva M."/>
        </authorList>
    </citation>
    <scope>NUCLEOTIDE SEQUENCE [LARGE SCALE GENOMIC DNA]</scope>
    <source>
        <strain evidence="4 5">S</strain>
    </source>
</reference>
<dbReference type="Proteomes" id="UP000230423">
    <property type="component" value="Unassembled WGS sequence"/>
</dbReference>
<feature type="domain" description="Beta-lactamase-related" evidence="2">
    <location>
        <begin position="143"/>
        <end position="473"/>
    </location>
</feature>
<dbReference type="Pfam" id="PF02520">
    <property type="entry name" value="ANIS5_cation-bd"/>
    <property type="match status" value="1"/>
</dbReference>
<evidence type="ECO:0000259" key="3">
    <source>
        <dbReference type="Pfam" id="PF02520"/>
    </source>
</evidence>
<evidence type="ECO:0000313" key="4">
    <source>
        <dbReference type="EMBL" id="PIO63006.1"/>
    </source>
</evidence>
<accession>A0A2G9TYB7</accession>
<dbReference type="SUPFAM" id="SSF56601">
    <property type="entry name" value="beta-lactamase/transpeptidase-like"/>
    <property type="match status" value="1"/>
</dbReference>
<dbReference type="EMBL" id="KZ351397">
    <property type="protein sequence ID" value="PIO63006.1"/>
    <property type="molecule type" value="Genomic_DNA"/>
</dbReference>
<feature type="region of interest" description="Disordered" evidence="1">
    <location>
        <begin position="66"/>
        <end position="97"/>
    </location>
</feature>
<gene>
    <name evidence="4" type="ORF">TELCIR_15413</name>
</gene>
<dbReference type="OrthoDB" id="5946976at2759"/>
<feature type="domain" description="SXP/RAL-2 family protein Ani s 5-like cation-binding" evidence="3">
    <location>
        <begin position="2"/>
        <end position="65"/>
    </location>
</feature>